<proteinExistence type="predicted"/>
<protein>
    <submittedName>
        <fullName evidence="1">Uncharacterized protein</fullName>
    </submittedName>
</protein>
<evidence type="ECO:0000313" key="1">
    <source>
        <dbReference type="EMBL" id="EPS94848.1"/>
    </source>
</evidence>
<dbReference type="Proteomes" id="UP000015241">
    <property type="component" value="Unassembled WGS sequence"/>
</dbReference>
<name>S8DUE2_FOMSC</name>
<gene>
    <name evidence="1" type="ORF">FOMPIDRAFT_1062994</name>
</gene>
<dbReference type="AlphaFoldDB" id="S8DUE2"/>
<reference evidence="1 2" key="1">
    <citation type="journal article" date="2012" name="Science">
        <title>The Paleozoic origin of enzymatic lignin decomposition reconstructed from 31 fungal genomes.</title>
        <authorList>
            <person name="Floudas D."/>
            <person name="Binder M."/>
            <person name="Riley R."/>
            <person name="Barry K."/>
            <person name="Blanchette R.A."/>
            <person name="Henrissat B."/>
            <person name="Martinez A.T."/>
            <person name="Otillar R."/>
            <person name="Spatafora J.W."/>
            <person name="Yadav J.S."/>
            <person name="Aerts A."/>
            <person name="Benoit I."/>
            <person name="Boyd A."/>
            <person name="Carlson A."/>
            <person name="Copeland A."/>
            <person name="Coutinho P.M."/>
            <person name="de Vries R.P."/>
            <person name="Ferreira P."/>
            <person name="Findley K."/>
            <person name="Foster B."/>
            <person name="Gaskell J."/>
            <person name="Glotzer D."/>
            <person name="Gorecki P."/>
            <person name="Heitman J."/>
            <person name="Hesse C."/>
            <person name="Hori C."/>
            <person name="Igarashi K."/>
            <person name="Jurgens J.A."/>
            <person name="Kallen N."/>
            <person name="Kersten P."/>
            <person name="Kohler A."/>
            <person name="Kuees U."/>
            <person name="Kumar T.K.A."/>
            <person name="Kuo A."/>
            <person name="LaButti K."/>
            <person name="Larrondo L.F."/>
            <person name="Lindquist E."/>
            <person name="Ling A."/>
            <person name="Lombard V."/>
            <person name="Lucas S."/>
            <person name="Lundell T."/>
            <person name="Martin R."/>
            <person name="McLaughlin D.J."/>
            <person name="Morgenstern I."/>
            <person name="Morin E."/>
            <person name="Murat C."/>
            <person name="Nagy L.G."/>
            <person name="Nolan M."/>
            <person name="Ohm R.A."/>
            <person name="Patyshakuliyeva A."/>
            <person name="Rokas A."/>
            <person name="Ruiz-Duenas F.J."/>
            <person name="Sabat G."/>
            <person name="Salamov A."/>
            <person name="Samejima M."/>
            <person name="Schmutz J."/>
            <person name="Slot J.C."/>
            <person name="St John F."/>
            <person name="Stenlid J."/>
            <person name="Sun H."/>
            <person name="Sun S."/>
            <person name="Syed K."/>
            <person name="Tsang A."/>
            <person name="Wiebenga A."/>
            <person name="Young D."/>
            <person name="Pisabarro A."/>
            <person name="Eastwood D.C."/>
            <person name="Martin F."/>
            <person name="Cullen D."/>
            <person name="Grigoriev I.V."/>
            <person name="Hibbett D.S."/>
        </authorList>
    </citation>
    <scope>NUCLEOTIDE SEQUENCE</scope>
    <source>
        <strain evidence="2">FP-58527</strain>
    </source>
</reference>
<dbReference type="OrthoDB" id="2774467at2759"/>
<sequence length="196" mass="22607">MHSYSVTPVERACSSQSLDLPSLDPPDTKRRLRKPFAFSQSRVTYSQIQSYLAVAKPFPTLPRLLIPSRRVAYKPPLMYYGWRAPRDALLAYDKKFKIRGNLRRRKLTEFERLLHGMVAVNEDVGRIIPGDMIGIHLTVVGNQEALDLVFTVYTNFDLKRLDLPSEDAVDTIRKALGIEEAPGWFLSESQWDWEPW</sequence>
<evidence type="ECO:0000313" key="2">
    <source>
        <dbReference type="Proteomes" id="UP000015241"/>
    </source>
</evidence>
<dbReference type="EMBL" id="KE504221">
    <property type="protein sequence ID" value="EPS94848.1"/>
    <property type="molecule type" value="Genomic_DNA"/>
</dbReference>
<accession>S8DUE2</accession>
<dbReference type="HOGENOM" id="CLU_116812_0_0_1"/>
<organism evidence="1 2">
    <name type="scientific">Fomitopsis schrenkii</name>
    <name type="common">Brown rot fungus</name>
    <dbReference type="NCBI Taxonomy" id="2126942"/>
    <lineage>
        <taxon>Eukaryota</taxon>
        <taxon>Fungi</taxon>
        <taxon>Dikarya</taxon>
        <taxon>Basidiomycota</taxon>
        <taxon>Agaricomycotina</taxon>
        <taxon>Agaricomycetes</taxon>
        <taxon>Polyporales</taxon>
        <taxon>Fomitopsis</taxon>
    </lineage>
</organism>
<dbReference type="eggNOG" id="ENOG502R1MW">
    <property type="taxonomic scope" value="Eukaryota"/>
</dbReference>
<keyword evidence="2" id="KW-1185">Reference proteome</keyword>
<dbReference type="InParanoid" id="S8DUE2"/>